<dbReference type="AlphaFoldDB" id="A0A9N7TQQ7"/>
<dbReference type="Proteomes" id="UP001153269">
    <property type="component" value="Unassembled WGS sequence"/>
</dbReference>
<accession>A0A9N7TQQ7</accession>
<dbReference type="PANTHER" id="PTHR14920">
    <property type="entry name" value="OSMOTIC AVOIDANCE ABNORMAL PROTEIN 1/WD REPEAT MEMBRANE PROTEIN"/>
    <property type="match status" value="1"/>
</dbReference>
<sequence length="261" mass="28774">MTWAHCDPPSMALSGGGSKGHGADPAQHGLKPRNRLSIMKTAADEGAASASKLKAKAAVGKYYGEKFIRQSRPAPGMCDSALKKGQEQVRLHTSPLLELLFGTAGGSSDTTIPDEPNVGSRDGQRKPVDQQSANFCWNSALMLAKRLAEDQIPFISKEYAVHLEFIGDFVNALAHYEKGMTHNNNSMSMTRRVKQNWSKEEDLLPQVSSPKIHLQYAKAKEADRKYKEAAQAYESAKDWDNVIRLLLDHLTSPEDALRIAR</sequence>
<comment type="caution">
    <text evidence="2">The sequence shown here is derived from an EMBL/GenBank/DDBJ whole genome shotgun (WGS) entry which is preliminary data.</text>
</comment>
<organism evidence="2 3">
    <name type="scientific">Pleuronectes platessa</name>
    <name type="common">European plaice</name>
    <dbReference type="NCBI Taxonomy" id="8262"/>
    <lineage>
        <taxon>Eukaryota</taxon>
        <taxon>Metazoa</taxon>
        <taxon>Chordata</taxon>
        <taxon>Craniata</taxon>
        <taxon>Vertebrata</taxon>
        <taxon>Euteleostomi</taxon>
        <taxon>Actinopterygii</taxon>
        <taxon>Neopterygii</taxon>
        <taxon>Teleostei</taxon>
        <taxon>Neoteleostei</taxon>
        <taxon>Acanthomorphata</taxon>
        <taxon>Carangaria</taxon>
        <taxon>Pleuronectiformes</taxon>
        <taxon>Pleuronectoidei</taxon>
        <taxon>Pleuronectidae</taxon>
        <taxon>Pleuronectes</taxon>
    </lineage>
</organism>
<evidence type="ECO:0000313" key="2">
    <source>
        <dbReference type="EMBL" id="CAB1417132.1"/>
    </source>
</evidence>
<dbReference type="PANTHER" id="PTHR14920:SF0">
    <property type="entry name" value="WD REPEAT DOMAIN 19"/>
    <property type="match status" value="1"/>
</dbReference>
<dbReference type="InterPro" id="IPR040379">
    <property type="entry name" value="WDR19/dyf-2"/>
</dbReference>
<dbReference type="GO" id="GO:0060271">
    <property type="term" value="P:cilium assembly"/>
    <property type="evidence" value="ECO:0007669"/>
    <property type="project" value="TreeGrafter"/>
</dbReference>
<protein>
    <submittedName>
        <fullName evidence="2">Uncharacterized protein</fullName>
    </submittedName>
</protein>
<proteinExistence type="predicted"/>
<name>A0A9N7TQQ7_PLEPL</name>
<feature type="region of interest" description="Disordered" evidence="1">
    <location>
        <begin position="1"/>
        <end position="31"/>
    </location>
</feature>
<reference evidence="2" key="1">
    <citation type="submission" date="2020-03" db="EMBL/GenBank/DDBJ databases">
        <authorList>
            <person name="Weist P."/>
        </authorList>
    </citation>
    <scope>NUCLEOTIDE SEQUENCE</scope>
</reference>
<evidence type="ECO:0000313" key="3">
    <source>
        <dbReference type="Proteomes" id="UP001153269"/>
    </source>
</evidence>
<dbReference type="GO" id="GO:0030991">
    <property type="term" value="C:intraciliary transport particle A"/>
    <property type="evidence" value="ECO:0007669"/>
    <property type="project" value="TreeGrafter"/>
</dbReference>
<evidence type="ECO:0000256" key="1">
    <source>
        <dbReference type="SAM" id="MobiDB-lite"/>
    </source>
</evidence>
<gene>
    <name evidence="2" type="ORF">PLEPLA_LOCUS4933</name>
</gene>
<dbReference type="GO" id="GO:0035721">
    <property type="term" value="P:intraciliary retrograde transport"/>
    <property type="evidence" value="ECO:0007669"/>
    <property type="project" value="InterPro"/>
</dbReference>
<keyword evidence="3" id="KW-1185">Reference proteome</keyword>
<dbReference type="GO" id="GO:0005929">
    <property type="term" value="C:cilium"/>
    <property type="evidence" value="ECO:0007669"/>
    <property type="project" value="TreeGrafter"/>
</dbReference>
<feature type="region of interest" description="Disordered" evidence="1">
    <location>
        <begin position="104"/>
        <end position="129"/>
    </location>
</feature>
<dbReference type="EMBL" id="CADEAL010000247">
    <property type="protein sequence ID" value="CAB1417132.1"/>
    <property type="molecule type" value="Genomic_DNA"/>
</dbReference>